<dbReference type="SMART" id="SM00252">
    <property type="entry name" value="SH2"/>
    <property type="match status" value="1"/>
</dbReference>
<dbReference type="PROSITE" id="PS50002">
    <property type="entry name" value="SH3"/>
    <property type="match status" value="1"/>
</dbReference>
<evidence type="ECO:0000313" key="6">
    <source>
        <dbReference type="EMBL" id="PAV77023.1"/>
    </source>
</evidence>
<dbReference type="AlphaFoldDB" id="A0A2A2KT94"/>
<feature type="domain" description="SH2" evidence="4">
    <location>
        <begin position="77"/>
        <end position="172"/>
    </location>
</feature>
<dbReference type="SUPFAM" id="SSF55550">
    <property type="entry name" value="SH2 domain"/>
    <property type="match status" value="1"/>
</dbReference>
<evidence type="ECO:0000313" key="7">
    <source>
        <dbReference type="Proteomes" id="UP000218231"/>
    </source>
</evidence>
<gene>
    <name evidence="6" type="ORF">WR25_26392</name>
</gene>
<protein>
    <recommendedName>
        <fullName evidence="8">SH2 domain-containing protein</fullName>
    </recommendedName>
</protein>
<proteinExistence type="predicted"/>
<feature type="domain" description="SH3" evidence="5">
    <location>
        <begin position="16"/>
        <end position="78"/>
    </location>
</feature>
<keyword evidence="7" id="KW-1185">Reference proteome</keyword>
<dbReference type="STRING" id="2018661.A0A2A2KT94"/>
<comment type="caution">
    <text evidence="6">The sequence shown here is derived from an EMBL/GenBank/DDBJ whole genome shotgun (WGS) entry which is preliminary data.</text>
</comment>
<evidence type="ECO:0000259" key="5">
    <source>
        <dbReference type="PROSITE" id="PS50002"/>
    </source>
</evidence>
<dbReference type="OrthoDB" id="10063348at2759"/>
<keyword evidence="2" id="KW-0727">SH2 domain</keyword>
<dbReference type="Proteomes" id="UP000218231">
    <property type="component" value="Unassembled WGS sequence"/>
</dbReference>
<dbReference type="Gene3D" id="3.30.505.10">
    <property type="entry name" value="SH2 domain"/>
    <property type="match status" value="1"/>
</dbReference>
<dbReference type="Pfam" id="PF00017">
    <property type="entry name" value="SH2"/>
    <property type="match status" value="1"/>
</dbReference>
<dbReference type="InterPro" id="IPR036860">
    <property type="entry name" value="SH2_dom_sf"/>
</dbReference>
<sequence>MASGNLYDGFGSMIRTEHLFYSVIYEYTPRRGDELRVRFLDEVQVIREIPGHDMWECSSQTRNIRGYVPVECLTPTFLHESFYRNCDRQGTEELMRSAPVGTYLIRPSGRTMFALSLKTALGIKNYGIKHVKGMNGGFHIDGDYKKFNTLQDLVANFRRNRDQMATDLLYPIGGLRREPVSWRPFNF</sequence>
<evidence type="ECO:0000256" key="3">
    <source>
        <dbReference type="PROSITE-ProRule" id="PRU00192"/>
    </source>
</evidence>
<dbReference type="PROSITE" id="PS50001">
    <property type="entry name" value="SH2"/>
    <property type="match status" value="1"/>
</dbReference>
<dbReference type="Gene3D" id="2.30.30.40">
    <property type="entry name" value="SH3 Domains"/>
    <property type="match status" value="1"/>
</dbReference>
<evidence type="ECO:0000256" key="2">
    <source>
        <dbReference type="PROSITE-ProRule" id="PRU00191"/>
    </source>
</evidence>
<evidence type="ECO:0000259" key="4">
    <source>
        <dbReference type="PROSITE" id="PS50001"/>
    </source>
</evidence>
<dbReference type="InterPro" id="IPR000980">
    <property type="entry name" value="SH2"/>
</dbReference>
<evidence type="ECO:0000256" key="1">
    <source>
        <dbReference type="ARBA" id="ARBA00022443"/>
    </source>
</evidence>
<dbReference type="EMBL" id="LIAE01007786">
    <property type="protein sequence ID" value="PAV77023.1"/>
    <property type="molecule type" value="Genomic_DNA"/>
</dbReference>
<accession>A0A2A2KT94</accession>
<organism evidence="6 7">
    <name type="scientific">Diploscapter pachys</name>
    <dbReference type="NCBI Taxonomy" id="2018661"/>
    <lineage>
        <taxon>Eukaryota</taxon>
        <taxon>Metazoa</taxon>
        <taxon>Ecdysozoa</taxon>
        <taxon>Nematoda</taxon>
        <taxon>Chromadorea</taxon>
        <taxon>Rhabditida</taxon>
        <taxon>Rhabditina</taxon>
        <taxon>Rhabditomorpha</taxon>
        <taxon>Rhabditoidea</taxon>
        <taxon>Rhabditidae</taxon>
        <taxon>Diploscapter</taxon>
    </lineage>
</organism>
<keyword evidence="1 3" id="KW-0728">SH3 domain</keyword>
<reference evidence="6 7" key="1">
    <citation type="journal article" date="2017" name="Curr. Biol.">
        <title>Genome architecture and evolution of a unichromosomal asexual nematode.</title>
        <authorList>
            <person name="Fradin H."/>
            <person name="Zegar C."/>
            <person name="Gutwein M."/>
            <person name="Lucas J."/>
            <person name="Kovtun M."/>
            <person name="Corcoran D."/>
            <person name="Baugh L.R."/>
            <person name="Kiontke K."/>
            <person name="Gunsalus K."/>
            <person name="Fitch D.H."/>
            <person name="Piano F."/>
        </authorList>
    </citation>
    <scope>NUCLEOTIDE SEQUENCE [LARGE SCALE GENOMIC DNA]</scope>
    <source>
        <strain evidence="6">PF1309</strain>
    </source>
</reference>
<evidence type="ECO:0008006" key="8">
    <source>
        <dbReference type="Google" id="ProtNLM"/>
    </source>
</evidence>
<dbReference type="InterPro" id="IPR001452">
    <property type="entry name" value="SH3_domain"/>
</dbReference>
<name>A0A2A2KT94_9BILA</name>